<keyword evidence="2" id="KW-1185">Reference proteome</keyword>
<proteinExistence type="predicted"/>
<dbReference type="AlphaFoldDB" id="A0A9W6QKA4"/>
<reference evidence="1" key="1">
    <citation type="submission" date="2023-02" db="EMBL/GenBank/DDBJ databases">
        <title>Actinokineospora globicatena NBRC 15670.</title>
        <authorList>
            <person name="Ichikawa N."/>
            <person name="Sato H."/>
            <person name="Tonouchi N."/>
        </authorList>
    </citation>
    <scope>NUCLEOTIDE SEQUENCE</scope>
    <source>
        <strain evidence="1">NBRC 15670</strain>
    </source>
</reference>
<sequence>MTAVLFLDVDGPLIPFGLAPEQYTVHRADSPGNPLLVRVDPAHGPRLAALPCELVWATTWENDANESVAPLLGLPPLPVVTWPDDANDDAGVHWKTRVLVEWADGRPFAWVDDEITDADRAWVAAHHEGRALLHRVDPRYGLTDADYAVLTEWLRGQELFRTVLDWAADEYDALTEAGVSLNITGPSWQYPKNSVHLYLESGPLGGMLSVWDSGEADAMVINHDTDADPAVQHRENSTPESLGTELAALRAWVTATPL</sequence>
<dbReference type="RefSeq" id="WP_285609620.1">
    <property type="nucleotide sequence ID" value="NZ_BSSD01000002.1"/>
</dbReference>
<dbReference type="Pfam" id="PF18143">
    <property type="entry name" value="HAD_SAK_2"/>
    <property type="match status" value="1"/>
</dbReference>
<dbReference type="Proteomes" id="UP001165042">
    <property type="component" value="Unassembled WGS sequence"/>
</dbReference>
<comment type="caution">
    <text evidence="1">The sequence shown here is derived from an EMBL/GenBank/DDBJ whole genome shotgun (WGS) entry which is preliminary data.</text>
</comment>
<name>A0A9W6QKA4_9PSEU</name>
<organism evidence="1 2">
    <name type="scientific">Actinokineospora globicatena</name>
    <dbReference type="NCBI Taxonomy" id="103729"/>
    <lineage>
        <taxon>Bacteria</taxon>
        <taxon>Bacillati</taxon>
        <taxon>Actinomycetota</taxon>
        <taxon>Actinomycetes</taxon>
        <taxon>Pseudonocardiales</taxon>
        <taxon>Pseudonocardiaceae</taxon>
        <taxon>Actinokineospora</taxon>
    </lineage>
</organism>
<dbReference type="EMBL" id="BSSD01000002">
    <property type="protein sequence ID" value="GLW91107.1"/>
    <property type="molecule type" value="Genomic_DNA"/>
</dbReference>
<protein>
    <submittedName>
        <fullName evidence="1">Uncharacterized protein</fullName>
    </submittedName>
</protein>
<evidence type="ECO:0000313" key="2">
    <source>
        <dbReference type="Proteomes" id="UP001165042"/>
    </source>
</evidence>
<gene>
    <name evidence="1" type="ORF">Aglo03_19230</name>
</gene>
<accession>A0A9W6QKA4</accession>
<evidence type="ECO:0000313" key="1">
    <source>
        <dbReference type="EMBL" id="GLW91107.1"/>
    </source>
</evidence>